<feature type="transmembrane region" description="Helical" evidence="5">
    <location>
        <begin position="145"/>
        <end position="173"/>
    </location>
</feature>
<feature type="transmembrane region" description="Helical" evidence="5">
    <location>
        <begin position="112"/>
        <end position="133"/>
    </location>
</feature>
<evidence type="ECO:0000256" key="1">
    <source>
        <dbReference type="ARBA" id="ARBA00004141"/>
    </source>
</evidence>
<dbReference type="PANTHER" id="PTHR20516">
    <property type="entry name" value="TRANSMEMBRANE PROTEIN 114/235 FAMILY MEMBER"/>
    <property type="match status" value="1"/>
</dbReference>
<dbReference type="InterPro" id="IPR004031">
    <property type="entry name" value="PMP22/EMP/MP20/Claudin"/>
</dbReference>
<keyword evidence="6" id="KW-1185">Reference proteome</keyword>
<sequence>MHSTPSFRASVSLAPPGRQCRNNRDMRLSLRFLTRFVGVVGLLSFACLLVAIGTDFWYIIHVSEQRHNSSVSLSSHTGLWRTCNFQSQCSSLVNPFKNGGNFTYSERQILNLHGAFLVLLPLSVIIMVVSSVLGIIKLLARARRLLVVTGIQLIFGALVTMCGVCIYVAYWAAAYREATRLDLALNGDGTKTLDDGVDIRFGWSLALACVSSLSEALTGVTILVIAWRMRHQEPREDQGFEIQ</sequence>
<dbReference type="OrthoDB" id="9626630at2759"/>
<feature type="transmembrane region" description="Helical" evidence="5">
    <location>
        <begin position="201"/>
        <end position="227"/>
    </location>
</feature>
<evidence type="ECO:0000256" key="2">
    <source>
        <dbReference type="ARBA" id="ARBA00022692"/>
    </source>
</evidence>
<dbReference type="Proteomes" id="UP000515152">
    <property type="component" value="Chromosome 1"/>
</dbReference>
<evidence type="ECO:0000256" key="3">
    <source>
        <dbReference type="ARBA" id="ARBA00022989"/>
    </source>
</evidence>
<proteinExistence type="predicted"/>
<reference evidence="7" key="1">
    <citation type="submission" date="2025-08" db="UniProtKB">
        <authorList>
            <consortium name="RefSeq"/>
        </authorList>
    </citation>
    <scope>IDENTIFICATION</scope>
</reference>
<dbReference type="KEGG" id="char:105899891"/>
<organism evidence="6 7">
    <name type="scientific">Clupea harengus</name>
    <name type="common">Atlantic herring</name>
    <dbReference type="NCBI Taxonomy" id="7950"/>
    <lineage>
        <taxon>Eukaryota</taxon>
        <taxon>Metazoa</taxon>
        <taxon>Chordata</taxon>
        <taxon>Craniata</taxon>
        <taxon>Vertebrata</taxon>
        <taxon>Euteleostomi</taxon>
        <taxon>Actinopterygii</taxon>
        <taxon>Neopterygii</taxon>
        <taxon>Teleostei</taxon>
        <taxon>Clupei</taxon>
        <taxon>Clupeiformes</taxon>
        <taxon>Clupeoidei</taxon>
        <taxon>Clupeidae</taxon>
        <taxon>Clupea</taxon>
    </lineage>
</organism>
<name>A0A6P8FTX2_CLUHA</name>
<evidence type="ECO:0000313" key="7">
    <source>
        <dbReference type="RefSeq" id="XP_031431453.1"/>
    </source>
</evidence>
<dbReference type="RefSeq" id="XP_031431453.1">
    <property type="nucleotide sequence ID" value="XM_031575593.1"/>
</dbReference>
<dbReference type="InterPro" id="IPR039951">
    <property type="entry name" value="TMEM114/TMEM235"/>
</dbReference>
<evidence type="ECO:0000313" key="6">
    <source>
        <dbReference type="Proteomes" id="UP000515152"/>
    </source>
</evidence>
<keyword evidence="2 5" id="KW-0812">Transmembrane</keyword>
<keyword evidence="4 5" id="KW-0472">Membrane</keyword>
<evidence type="ECO:0000256" key="5">
    <source>
        <dbReference type="SAM" id="Phobius"/>
    </source>
</evidence>
<dbReference type="Pfam" id="PF13903">
    <property type="entry name" value="Claudin_2"/>
    <property type="match status" value="1"/>
</dbReference>
<dbReference type="AlphaFoldDB" id="A0A6P8FTX2"/>
<dbReference type="GO" id="GO:0016324">
    <property type="term" value="C:apical plasma membrane"/>
    <property type="evidence" value="ECO:0007669"/>
    <property type="project" value="TreeGrafter"/>
</dbReference>
<dbReference type="GeneID" id="105899891"/>
<accession>A0A6P8FTX2</accession>
<dbReference type="PANTHER" id="PTHR20516:SF2">
    <property type="entry name" value="TRANSMEMBRANE PROTEIN 114"/>
    <property type="match status" value="1"/>
</dbReference>
<protein>
    <submittedName>
        <fullName evidence="7">Transmembrane protein 114</fullName>
    </submittedName>
</protein>
<feature type="transmembrane region" description="Helical" evidence="5">
    <location>
        <begin position="36"/>
        <end position="60"/>
    </location>
</feature>
<comment type="subcellular location">
    <subcellularLocation>
        <location evidence="1">Membrane</location>
        <topology evidence="1">Multi-pass membrane protein</topology>
    </subcellularLocation>
</comment>
<dbReference type="Gene3D" id="1.20.140.150">
    <property type="match status" value="1"/>
</dbReference>
<evidence type="ECO:0000256" key="4">
    <source>
        <dbReference type="ARBA" id="ARBA00023136"/>
    </source>
</evidence>
<keyword evidence="3 5" id="KW-1133">Transmembrane helix</keyword>
<gene>
    <name evidence="7" type="primary">LOC105899891</name>
</gene>